<dbReference type="GO" id="GO:0000428">
    <property type="term" value="C:DNA-directed RNA polymerase complex"/>
    <property type="evidence" value="ECO:0007669"/>
    <property type="project" value="UniProtKB-KW"/>
</dbReference>
<proteinExistence type="inferred from homology"/>
<sequence length="1114" mass="126425">MSEELRSLIQPHIDSFNYFTDHALGLIIENNEPIYFKHDNEHFYLKFIDVKIGSPTRSGDGKDMFPNEAREAGITYSASFNGVVGLFKKNDPVESPTYKFPINMGRMPIMLKSSHCRLRGMKPQELVKHHEEELEQGGYFIVNGNEKVCRLLVMTKANHPVSLLRKAWTNRGPGYTKYGVTIRCVRPDRSSVTNNLHYLSDGQVTIRFLHRRQEFFLPTTLLLKALVDTTEKEIYEHLVQGDNENTFLTDRVELSLREQKINNINRQEEVLDYIGARFRLKSGFPEYFTNRQIAEHYIDNYIFVHLPNYKDKFNLLILMIQKMYSLVSGKSGPDNIDSAAFHEVLLSGHLFGTMLKEKMAEYLDMAKGFFVKFTEDKKSPSMELAMRKSLDKSFKIGDRFDYFLATGNLKSRTGLDLQQTSGFVIIADRLNHLRFISHFRSIHRGAFFATMKTTSIRKLMPESWGFLCPVHTPDGAPCGLLNHLSSECLITKDILQEPSVEEATRLLPSFLANHGMAPIEMTSVYTWNYLSVVLNGRVIGKIESKLAMELVVMLRYLRSTGSEPAVPYNMEIAYVPPSTVDNSQYPGLYLFTTGARFMRPVINLTSGKRELIGPQEQLYMEIAVLPNEVIKGVSTHVETSPTSMLSLLANMTPFSDYNQSPRNMYQCQMAKQTMGTPIHSYPYRTDNKLYKIQNVQKPIVHTKNQVRYRMNDYPHGCNAVIAVISNTGYDMEDAMIINKSAYERGFGHGSVYKNEYIDLDEGVSRAELGKTYISRPNYLTDGLSDFLSEDGLPHVGRLIKPGDPYYTFIRPSDQKQVVKSYKGKEDAYIEEVRILGGNALKPVELVSKIVVKLRFNRNPVIGDKFSSRHGQKGVLSQLWPEVNMPFSESGMKPDVIINPNAFPSRMTIGMLVEIMTAKAGAIHGRFQDATAFQFDEKNTAIDFFGEQLVKAGYNYYGNEPMYSGTGGGEFEADIYFGVCYYQRLRHMVKDKYQVRALGKVNALTRQPIKGRKVGGGIRFGEMERDSLLAHGTSFCLNDRLMKSSDYAKVKVCKSCGSTLSILSKKESFSNHIVSECNICKTDNTTVVIALPYVFTYLVAELASVNINLKLQITQ</sequence>
<keyword evidence="5 14" id="KW-0548">Nucleotidyltransferase</keyword>
<dbReference type="GO" id="GO:0005730">
    <property type="term" value="C:nucleolus"/>
    <property type="evidence" value="ECO:0007669"/>
    <property type="project" value="UniProtKB-SubCell"/>
</dbReference>
<evidence type="ECO:0000256" key="13">
    <source>
        <dbReference type="RuleBase" id="RU000434"/>
    </source>
</evidence>
<feature type="domain" description="RNA polymerase Rpb2" evidence="17">
    <location>
        <begin position="160"/>
        <end position="340"/>
    </location>
</feature>
<evidence type="ECO:0000256" key="8">
    <source>
        <dbReference type="ARBA" id="ARBA00022833"/>
    </source>
</evidence>
<dbReference type="FunFam" id="3.90.1100.10:FF:000016">
    <property type="entry name" value="DNA-directed RNA polymerase subunit beta"/>
    <property type="match status" value="1"/>
</dbReference>
<dbReference type="InterPro" id="IPR007642">
    <property type="entry name" value="RNA_pol_Rpb2_2"/>
</dbReference>
<dbReference type="InterPro" id="IPR014724">
    <property type="entry name" value="RNA_pol_RPB2_OB-fold"/>
</dbReference>
<evidence type="ECO:0000313" key="22">
    <source>
        <dbReference type="Proteomes" id="UP000076078"/>
    </source>
</evidence>
<protein>
    <recommendedName>
        <fullName evidence="14">DNA-directed RNA polymerase subunit beta</fullName>
        <ecNumber evidence="14">2.7.7.6</ecNumber>
    </recommendedName>
</protein>
<dbReference type="Gene3D" id="3.90.1100.10">
    <property type="match status" value="2"/>
</dbReference>
<gene>
    <name evidence="21" type="ORF">DLAC_00078</name>
</gene>
<comment type="similarity">
    <text evidence="2 13">Belongs to the RNA polymerase beta chain family.</text>
</comment>
<dbReference type="GO" id="GO:0006351">
    <property type="term" value="P:DNA-templated transcription"/>
    <property type="evidence" value="ECO:0007669"/>
    <property type="project" value="InterPro"/>
</dbReference>
<dbReference type="CDD" id="cd00653">
    <property type="entry name" value="RNA_pol_B_RPB2"/>
    <property type="match status" value="1"/>
</dbReference>
<dbReference type="InterPro" id="IPR015712">
    <property type="entry name" value="DNA-dir_RNA_pol_su2"/>
</dbReference>
<keyword evidence="10" id="KW-0539">Nucleus</keyword>
<evidence type="ECO:0000256" key="6">
    <source>
        <dbReference type="ARBA" id="ARBA00022723"/>
    </source>
</evidence>
<dbReference type="Gene3D" id="2.40.270.10">
    <property type="entry name" value="DNA-directed RNA polymerase, subunit 2, domain 6"/>
    <property type="match status" value="1"/>
</dbReference>
<dbReference type="InterPro" id="IPR007644">
    <property type="entry name" value="RNA_pol_bsu_protrusion"/>
</dbReference>
<dbReference type="InterPro" id="IPR009674">
    <property type="entry name" value="Rpa2_dom_4"/>
</dbReference>
<dbReference type="EMBL" id="LODT01000001">
    <property type="protein sequence ID" value="KYR02629.1"/>
    <property type="molecule type" value="Genomic_DNA"/>
</dbReference>
<feature type="domain" description="RNA polymerase beta subunit protrusion" evidence="18">
    <location>
        <begin position="8"/>
        <end position="378"/>
    </location>
</feature>
<keyword evidence="8" id="KW-0862">Zinc</keyword>
<dbReference type="FunFam" id="3.90.1110.10:FF:000007">
    <property type="entry name" value="DNA-directed RNA polymerase subunit beta"/>
    <property type="match status" value="1"/>
</dbReference>
<evidence type="ECO:0000259" key="19">
    <source>
        <dbReference type="Pfam" id="PF04565"/>
    </source>
</evidence>
<dbReference type="OrthoDB" id="10248617at2759"/>
<dbReference type="Gene3D" id="2.40.50.150">
    <property type="match status" value="1"/>
</dbReference>
<dbReference type="Pfam" id="PF06883">
    <property type="entry name" value="RNA_pol_Rpa2_4"/>
    <property type="match status" value="1"/>
</dbReference>
<keyword evidence="9 14" id="KW-0804">Transcription</keyword>
<dbReference type="AlphaFoldDB" id="A0A152A8R0"/>
<comment type="subcellular location">
    <subcellularLocation>
        <location evidence="1">Nucleus</location>
        <location evidence="1">Nucleolus</location>
    </subcellularLocation>
</comment>
<evidence type="ECO:0000256" key="3">
    <source>
        <dbReference type="ARBA" id="ARBA00022478"/>
    </source>
</evidence>
<dbReference type="FunFam" id="2.40.270.10:FF:000011">
    <property type="entry name" value="DNA-directed RNA polymerase subunit beta"/>
    <property type="match status" value="1"/>
</dbReference>
<dbReference type="STRING" id="361077.A0A152A8R0"/>
<dbReference type="GO" id="GO:0008270">
    <property type="term" value="F:zinc ion binding"/>
    <property type="evidence" value="ECO:0007669"/>
    <property type="project" value="UniProtKB-KW"/>
</dbReference>
<evidence type="ECO:0000259" key="16">
    <source>
        <dbReference type="Pfam" id="PF04560"/>
    </source>
</evidence>
<dbReference type="Proteomes" id="UP000076078">
    <property type="component" value="Unassembled WGS sequence"/>
</dbReference>
<dbReference type="OMA" id="FFGVVHY"/>
<evidence type="ECO:0000259" key="15">
    <source>
        <dbReference type="Pfam" id="PF00562"/>
    </source>
</evidence>
<keyword evidence="22" id="KW-1185">Reference proteome</keyword>
<evidence type="ECO:0000256" key="11">
    <source>
        <dbReference type="ARBA" id="ARBA00025539"/>
    </source>
</evidence>
<dbReference type="Gene3D" id="3.90.1110.10">
    <property type="entry name" value="RNA polymerase Rpb2, domain 2"/>
    <property type="match status" value="1"/>
</dbReference>
<dbReference type="SUPFAM" id="SSF64484">
    <property type="entry name" value="beta and beta-prime subunits of DNA dependent RNA-polymerase"/>
    <property type="match status" value="1"/>
</dbReference>
<name>A0A152A8R0_TIELA</name>
<evidence type="ECO:0000256" key="1">
    <source>
        <dbReference type="ARBA" id="ARBA00004604"/>
    </source>
</evidence>
<keyword evidence="7" id="KW-0863">Zinc-finger</keyword>
<keyword evidence="6" id="KW-0479">Metal-binding</keyword>
<evidence type="ECO:0000256" key="2">
    <source>
        <dbReference type="ARBA" id="ARBA00006835"/>
    </source>
</evidence>
<dbReference type="InterPro" id="IPR037033">
    <property type="entry name" value="DNA-dir_RNAP_su2_hyb_sf"/>
</dbReference>
<organism evidence="21 22">
    <name type="scientific">Tieghemostelium lacteum</name>
    <name type="common">Slime mold</name>
    <name type="synonym">Dictyostelium lacteum</name>
    <dbReference type="NCBI Taxonomy" id="361077"/>
    <lineage>
        <taxon>Eukaryota</taxon>
        <taxon>Amoebozoa</taxon>
        <taxon>Evosea</taxon>
        <taxon>Eumycetozoa</taxon>
        <taxon>Dictyostelia</taxon>
        <taxon>Dictyosteliales</taxon>
        <taxon>Raperosteliaceae</taxon>
        <taxon>Tieghemostelium</taxon>
    </lineage>
</organism>
<dbReference type="GO" id="GO:0003677">
    <property type="term" value="F:DNA binding"/>
    <property type="evidence" value="ECO:0007669"/>
    <property type="project" value="InterPro"/>
</dbReference>
<comment type="caution">
    <text evidence="21">The sequence shown here is derived from an EMBL/GenBank/DDBJ whole genome shotgun (WGS) entry which is preliminary data.</text>
</comment>
<comment type="function">
    <text evidence="11">DNA-dependent RNA polymerase catalyzes the transcription of DNA into RNA using the four ribonucleoside triphosphates as substrates. Second largest core component of RNA polymerase I which synthesizes ribosomal RNA precursors. Proposed to contribute to the polymerase catalytic activity and forms the polymerase active center together with the largest subunit. Pol I is composed of mobile elements and RPA2 is part of the core element with the central large cleft and probably a clamp element that moves to open and close the cleft.</text>
</comment>
<evidence type="ECO:0000256" key="9">
    <source>
        <dbReference type="ARBA" id="ARBA00023163"/>
    </source>
</evidence>
<comment type="catalytic activity">
    <reaction evidence="12">
        <text>RNA(n) + a ribonucleoside 5'-triphosphate = RNA(n+1) + diphosphate</text>
        <dbReference type="Rhea" id="RHEA:21248"/>
        <dbReference type="Rhea" id="RHEA-COMP:14527"/>
        <dbReference type="Rhea" id="RHEA-COMP:17342"/>
        <dbReference type="ChEBI" id="CHEBI:33019"/>
        <dbReference type="ChEBI" id="CHEBI:61557"/>
        <dbReference type="ChEBI" id="CHEBI:140395"/>
        <dbReference type="EC" id="2.7.7.6"/>
    </reaction>
    <physiologicalReaction direction="left-to-right" evidence="12">
        <dbReference type="Rhea" id="RHEA:21249"/>
    </physiologicalReaction>
</comment>
<dbReference type="FunCoup" id="A0A152A8R0">
    <property type="interactions" value="455"/>
</dbReference>
<dbReference type="Pfam" id="PF04560">
    <property type="entry name" value="RNA_pol_Rpb2_7"/>
    <property type="match status" value="1"/>
</dbReference>
<evidence type="ECO:0000256" key="12">
    <source>
        <dbReference type="ARBA" id="ARBA00047768"/>
    </source>
</evidence>
<evidence type="ECO:0000313" key="21">
    <source>
        <dbReference type="EMBL" id="KYR02629.1"/>
    </source>
</evidence>
<dbReference type="GO" id="GO:0003899">
    <property type="term" value="F:DNA-directed RNA polymerase activity"/>
    <property type="evidence" value="ECO:0007669"/>
    <property type="project" value="UniProtKB-EC"/>
</dbReference>
<dbReference type="EC" id="2.7.7.6" evidence="14"/>
<dbReference type="GO" id="GO:0032549">
    <property type="term" value="F:ribonucleoside binding"/>
    <property type="evidence" value="ECO:0007669"/>
    <property type="project" value="InterPro"/>
</dbReference>
<dbReference type="Pfam" id="PF04561">
    <property type="entry name" value="RNA_pol_Rpb2_2"/>
    <property type="match status" value="1"/>
</dbReference>
<evidence type="ECO:0000259" key="17">
    <source>
        <dbReference type="Pfam" id="PF04561"/>
    </source>
</evidence>
<evidence type="ECO:0000259" key="20">
    <source>
        <dbReference type="Pfam" id="PF06883"/>
    </source>
</evidence>
<evidence type="ECO:0000256" key="14">
    <source>
        <dbReference type="RuleBase" id="RU363031"/>
    </source>
</evidence>
<dbReference type="InParanoid" id="A0A152A8R0"/>
<evidence type="ECO:0000256" key="4">
    <source>
        <dbReference type="ARBA" id="ARBA00022679"/>
    </source>
</evidence>
<feature type="domain" description="RNA polymerase Rpb2" evidence="16">
    <location>
        <begin position="1015"/>
        <end position="1111"/>
    </location>
</feature>
<dbReference type="FunFam" id="3.90.1800.10:FF:000004">
    <property type="entry name" value="DNA-directed RNA polymerase subunit beta"/>
    <property type="match status" value="1"/>
</dbReference>
<keyword evidence="4 14" id="KW-0808">Transferase</keyword>
<evidence type="ECO:0000256" key="7">
    <source>
        <dbReference type="ARBA" id="ARBA00022771"/>
    </source>
</evidence>
<dbReference type="PANTHER" id="PTHR20856">
    <property type="entry name" value="DNA-DIRECTED RNA POLYMERASE I SUBUNIT 2"/>
    <property type="match status" value="1"/>
</dbReference>
<dbReference type="InterPro" id="IPR037034">
    <property type="entry name" value="RNA_pol_Rpb2_2_sf"/>
</dbReference>
<accession>A0A152A8R0</accession>
<feature type="domain" description="DNA-directed RNA polymerase subunit 2 hybrid-binding" evidence="15">
    <location>
        <begin position="649"/>
        <end position="1012"/>
    </location>
</feature>
<dbReference type="PROSITE" id="PS01166">
    <property type="entry name" value="RNA_POL_BETA"/>
    <property type="match status" value="1"/>
</dbReference>
<reference evidence="21 22" key="1">
    <citation type="submission" date="2015-12" db="EMBL/GenBank/DDBJ databases">
        <title>Dictyostelia acquired genes for synthesis and detection of signals that induce cell-type specialization by lateral gene transfer from prokaryotes.</title>
        <authorList>
            <person name="Gloeckner G."/>
            <person name="Schaap P."/>
        </authorList>
    </citation>
    <scope>NUCLEOTIDE SEQUENCE [LARGE SCALE GENOMIC DNA]</scope>
    <source>
        <strain evidence="21 22">TK</strain>
    </source>
</reference>
<evidence type="ECO:0000259" key="18">
    <source>
        <dbReference type="Pfam" id="PF04563"/>
    </source>
</evidence>
<dbReference type="InterPro" id="IPR007121">
    <property type="entry name" value="RNA_pol_bsu_CS"/>
</dbReference>
<feature type="domain" description="DNA-directed RNA polymerase I subunit RPA2" evidence="20">
    <location>
        <begin position="539"/>
        <end position="599"/>
    </location>
</feature>
<dbReference type="InterPro" id="IPR007641">
    <property type="entry name" value="RNA_pol_Rpb2_7"/>
</dbReference>
<dbReference type="InterPro" id="IPR007120">
    <property type="entry name" value="DNA-dir_RNAP_su2_dom"/>
</dbReference>
<dbReference type="InterPro" id="IPR007645">
    <property type="entry name" value="RNA_pol_Rpb2_3"/>
</dbReference>
<keyword evidence="3 14" id="KW-0240">DNA-directed RNA polymerase</keyword>
<evidence type="ECO:0000256" key="5">
    <source>
        <dbReference type="ARBA" id="ARBA00022695"/>
    </source>
</evidence>
<feature type="domain" description="RNA polymerase Rpb2" evidence="19">
    <location>
        <begin position="426"/>
        <end position="489"/>
    </location>
</feature>
<dbReference type="Gene3D" id="3.90.1800.10">
    <property type="entry name" value="RNA polymerase alpha subunit dimerisation domain"/>
    <property type="match status" value="1"/>
</dbReference>
<dbReference type="Pfam" id="PF00562">
    <property type="entry name" value="RNA_pol_Rpb2_6"/>
    <property type="match status" value="1"/>
</dbReference>
<evidence type="ECO:0000256" key="10">
    <source>
        <dbReference type="ARBA" id="ARBA00023242"/>
    </source>
</evidence>
<dbReference type="Pfam" id="PF04563">
    <property type="entry name" value="RNA_pol_Rpb2_1"/>
    <property type="match status" value="1"/>
</dbReference>
<dbReference type="Pfam" id="PF04565">
    <property type="entry name" value="RNA_pol_Rpb2_3"/>
    <property type="match status" value="1"/>
</dbReference>